<dbReference type="GO" id="GO:0045905">
    <property type="term" value="P:positive regulation of translational termination"/>
    <property type="evidence" value="ECO:0007669"/>
    <property type="project" value="TreeGrafter"/>
</dbReference>
<dbReference type="InterPro" id="IPR050910">
    <property type="entry name" value="JMJD6_ArgDemeth/LysHydrox"/>
</dbReference>
<evidence type="ECO:0000313" key="2">
    <source>
        <dbReference type="EMBL" id="POY74296.1"/>
    </source>
</evidence>
<protein>
    <recommendedName>
        <fullName evidence="1">JmjC domain-containing protein</fullName>
    </recommendedName>
</protein>
<feature type="domain" description="JmjC" evidence="1">
    <location>
        <begin position="143"/>
        <end position="304"/>
    </location>
</feature>
<keyword evidence="3" id="KW-1185">Reference proteome</keyword>
<organism evidence="2 3">
    <name type="scientific">Rhodotorula taiwanensis</name>
    <dbReference type="NCBI Taxonomy" id="741276"/>
    <lineage>
        <taxon>Eukaryota</taxon>
        <taxon>Fungi</taxon>
        <taxon>Dikarya</taxon>
        <taxon>Basidiomycota</taxon>
        <taxon>Pucciniomycotina</taxon>
        <taxon>Microbotryomycetes</taxon>
        <taxon>Sporidiobolales</taxon>
        <taxon>Sporidiobolaceae</taxon>
        <taxon>Rhodotorula</taxon>
    </lineage>
</organism>
<dbReference type="EMBL" id="PJQD01000025">
    <property type="protein sequence ID" value="POY74296.1"/>
    <property type="molecule type" value="Genomic_DNA"/>
</dbReference>
<dbReference type="AlphaFoldDB" id="A0A2S5BBY7"/>
<dbReference type="SUPFAM" id="SSF51197">
    <property type="entry name" value="Clavaminate synthase-like"/>
    <property type="match status" value="1"/>
</dbReference>
<dbReference type="GO" id="GO:0005634">
    <property type="term" value="C:nucleus"/>
    <property type="evidence" value="ECO:0007669"/>
    <property type="project" value="TreeGrafter"/>
</dbReference>
<dbReference type="PANTHER" id="PTHR12480">
    <property type="entry name" value="ARGININE DEMETHYLASE AND LYSYL-HYDROXYLASE JMJD"/>
    <property type="match status" value="1"/>
</dbReference>
<dbReference type="STRING" id="741276.A0A2S5BBY7"/>
<comment type="caution">
    <text evidence="2">The sequence shown here is derived from an EMBL/GenBank/DDBJ whole genome shotgun (WGS) entry which is preliminary data.</text>
</comment>
<reference evidence="2 3" key="1">
    <citation type="journal article" date="2018" name="Front. Microbiol.">
        <title>Prospects for Fungal Bioremediation of Acidic Radioactive Waste Sites: Characterization and Genome Sequence of Rhodotorula taiwanensis MD1149.</title>
        <authorList>
            <person name="Tkavc R."/>
            <person name="Matrosova V.Y."/>
            <person name="Grichenko O.E."/>
            <person name="Gostincar C."/>
            <person name="Volpe R.P."/>
            <person name="Klimenkova P."/>
            <person name="Gaidamakova E.K."/>
            <person name="Zhou C.E."/>
            <person name="Stewart B.J."/>
            <person name="Lyman M.G."/>
            <person name="Malfatti S.A."/>
            <person name="Rubinfeld B."/>
            <person name="Courtot M."/>
            <person name="Singh J."/>
            <person name="Dalgard C.L."/>
            <person name="Hamilton T."/>
            <person name="Frey K.G."/>
            <person name="Gunde-Cimerman N."/>
            <person name="Dugan L."/>
            <person name="Daly M.J."/>
        </authorList>
    </citation>
    <scope>NUCLEOTIDE SEQUENCE [LARGE SCALE GENOMIC DNA]</scope>
    <source>
        <strain evidence="2 3">MD1149</strain>
    </source>
</reference>
<evidence type="ECO:0000313" key="3">
    <source>
        <dbReference type="Proteomes" id="UP000237144"/>
    </source>
</evidence>
<name>A0A2S5BBY7_9BASI</name>
<dbReference type="GO" id="GO:0005737">
    <property type="term" value="C:cytoplasm"/>
    <property type="evidence" value="ECO:0007669"/>
    <property type="project" value="TreeGrafter"/>
</dbReference>
<dbReference type="GO" id="GO:0043565">
    <property type="term" value="F:sequence-specific DNA binding"/>
    <property type="evidence" value="ECO:0007669"/>
    <property type="project" value="TreeGrafter"/>
</dbReference>
<proteinExistence type="predicted"/>
<dbReference type="OrthoDB" id="424465at2759"/>
<dbReference type="SMART" id="SM00558">
    <property type="entry name" value="JmjC"/>
    <property type="match status" value="1"/>
</dbReference>
<dbReference type="GO" id="GO:0016706">
    <property type="term" value="F:2-oxoglutarate-dependent dioxygenase activity"/>
    <property type="evidence" value="ECO:0007669"/>
    <property type="project" value="TreeGrafter"/>
</dbReference>
<dbReference type="InterPro" id="IPR003347">
    <property type="entry name" value="JmjC_dom"/>
</dbReference>
<dbReference type="InterPro" id="IPR041667">
    <property type="entry name" value="Cupin_8"/>
</dbReference>
<sequence length="442" mass="50810">MSDPGPSTPRQIPCLTPEQATYGHFRSEHLLPNTPCLFPASYTRDWPIRRYIAAEGGSIDYEALEQRFGSLKVSCAECGGVESAEVLSKSAEPPIDNFLDLLRLWQSGRGRSKYLKDWHLPLAIHHGGARNPDGDKRSVIRKGKERVRDELYEVPPVWLDDWMNEYEGSERDDDFRFVYAGGGDTFTPLHRDVYWSYSISTQLFGRKRWYLFPPDCTATLRPLLKAAEREDTSVNCDAWSDASKAEFRERGMVVVEQEVGESIFIPSGWYHSVHNLTHPTFSLNHNWANAHNLAAIYRSLSDEVTRCREAIADVREMLIDAVRRRGGDTGPEGEWRGEWEETVNRLVEQSEGWSWPTFWRMTRHALSNLGLSLAEVEARADESRWPTVPSQVRPPVSFVIEQVQPLVDDFRRRQEAEWRWLPGLDEVVSRVEHELQRLEAGL</sequence>
<dbReference type="Pfam" id="PF13621">
    <property type="entry name" value="Cupin_8"/>
    <property type="match status" value="1"/>
</dbReference>
<evidence type="ECO:0000259" key="1">
    <source>
        <dbReference type="PROSITE" id="PS51184"/>
    </source>
</evidence>
<dbReference type="Proteomes" id="UP000237144">
    <property type="component" value="Unassembled WGS sequence"/>
</dbReference>
<dbReference type="PANTHER" id="PTHR12480:SF6">
    <property type="entry name" value="2-OXOGLUTARATE AND IRON-DEPENDENT OXYGENASE JMJD4"/>
    <property type="match status" value="1"/>
</dbReference>
<gene>
    <name evidence="2" type="ORF">BMF94_2489</name>
</gene>
<accession>A0A2S5BBY7</accession>
<dbReference type="Gene3D" id="2.60.120.650">
    <property type="entry name" value="Cupin"/>
    <property type="match status" value="1"/>
</dbReference>
<dbReference type="PROSITE" id="PS51184">
    <property type="entry name" value="JMJC"/>
    <property type="match status" value="1"/>
</dbReference>